<evidence type="ECO:0000313" key="10">
    <source>
        <dbReference type="Proteomes" id="UP001642540"/>
    </source>
</evidence>
<evidence type="ECO:0000256" key="4">
    <source>
        <dbReference type="ARBA" id="ARBA00022502"/>
    </source>
</evidence>
<evidence type="ECO:0000256" key="5">
    <source>
        <dbReference type="ARBA" id="ARBA00022692"/>
    </source>
</evidence>
<dbReference type="InterPro" id="IPR009450">
    <property type="entry name" value="Plno_GlcNAc_GPI2"/>
</dbReference>
<evidence type="ECO:0000256" key="6">
    <source>
        <dbReference type="ARBA" id="ARBA00022989"/>
    </source>
</evidence>
<dbReference type="Proteomes" id="UP001642540">
    <property type="component" value="Unassembled WGS sequence"/>
</dbReference>
<keyword evidence="10" id="KW-1185">Reference proteome</keyword>
<feature type="transmembrane region" description="Helical" evidence="8">
    <location>
        <begin position="215"/>
        <end position="237"/>
    </location>
</feature>
<keyword evidence="5 8" id="KW-0812">Transmembrane</keyword>
<comment type="pathway">
    <text evidence="2">Glycolipid biosynthesis; glycosylphosphatidylinositol-anchor biosynthesis.</text>
</comment>
<reference evidence="9 10" key="1">
    <citation type="submission" date="2024-08" db="EMBL/GenBank/DDBJ databases">
        <authorList>
            <person name="Cucini C."/>
            <person name="Frati F."/>
        </authorList>
    </citation>
    <scope>NUCLEOTIDE SEQUENCE [LARGE SCALE GENOMIC DNA]</scope>
</reference>
<proteinExistence type="inferred from homology"/>
<comment type="caution">
    <text evidence="9">The sequence shown here is derived from an EMBL/GenBank/DDBJ whole genome shotgun (WGS) entry which is preliminary data.</text>
</comment>
<comment type="similarity">
    <text evidence="3">Belongs to the PIGC family.</text>
</comment>
<evidence type="ECO:0000256" key="1">
    <source>
        <dbReference type="ARBA" id="ARBA00004141"/>
    </source>
</evidence>
<keyword evidence="7 8" id="KW-0472">Membrane</keyword>
<dbReference type="EMBL" id="CAXLJM020000013">
    <property type="protein sequence ID" value="CAL8077675.1"/>
    <property type="molecule type" value="Genomic_DNA"/>
</dbReference>
<evidence type="ECO:0000256" key="3">
    <source>
        <dbReference type="ARBA" id="ARBA00008321"/>
    </source>
</evidence>
<dbReference type="Pfam" id="PF06432">
    <property type="entry name" value="GPI2"/>
    <property type="match status" value="1"/>
</dbReference>
<sequence>MLDFSRFIKKPIIKEVDELDNCHFRTLYRRDTFYDNYTDPDFLCSLQLNTNLNYYSLTEAIVATTRLSLNICTCVLYFIFYYHLGHDNITPTSVFRISFSCAIVGYFILNMWRFWNDKWNLETLMKVSLIWDLKVSFLCGIFCYLLTPMLRTLTNTMDIDTVHAWCTILFGVHLFCNNYGMMAYCVCRALSTNSAIFAMFCLGSRLQSDNHCLSLLSFGVLCFICFPQFAKMLWNWTPGSVLYFLLLSGASYTVSPGFMLFYVVCMFMTIVVAPSLYVVYIQYKQNIMGPWDEAIPDLNIDMDAINRGFEERKYKPPVRSRHMVDETVEEWEAMGIGQPL</sequence>
<gene>
    <name evidence="9" type="ORF">ODALV1_LOCUS3879</name>
</gene>
<feature type="transmembrane region" description="Helical" evidence="8">
    <location>
        <begin position="159"/>
        <end position="175"/>
    </location>
</feature>
<accession>A0ABP1PU72</accession>
<keyword evidence="6 8" id="KW-1133">Transmembrane helix</keyword>
<evidence type="ECO:0000313" key="9">
    <source>
        <dbReference type="EMBL" id="CAL8077675.1"/>
    </source>
</evidence>
<evidence type="ECO:0000256" key="8">
    <source>
        <dbReference type="SAM" id="Phobius"/>
    </source>
</evidence>
<feature type="transmembrane region" description="Helical" evidence="8">
    <location>
        <begin position="127"/>
        <end position="147"/>
    </location>
</feature>
<evidence type="ECO:0000256" key="7">
    <source>
        <dbReference type="ARBA" id="ARBA00023136"/>
    </source>
</evidence>
<feature type="transmembrane region" description="Helical" evidence="8">
    <location>
        <begin position="60"/>
        <end position="82"/>
    </location>
</feature>
<dbReference type="PANTHER" id="PTHR12982:SF0">
    <property type="entry name" value="PHOSPHATIDYLINOSITOL N-ACETYLGLUCOSAMINYLTRANSFERASE SUBUNIT C"/>
    <property type="match status" value="1"/>
</dbReference>
<organism evidence="9 10">
    <name type="scientific">Orchesella dallaii</name>
    <dbReference type="NCBI Taxonomy" id="48710"/>
    <lineage>
        <taxon>Eukaryota</taxon>
        <taxon>Metazoa</taxon>
        <taxon>Ecdysozoa</taxon>
        <taxon>Arthropoda</taxon>
        <taxon>Hexapoda</taxon>
        <taxon>Collembola</taxon>
        <taxon>Entomobryomorpha</taxon>
        <taxon>Entomobryoidea</taxon>
        <taxon>Orchesellidae</taxon>
        <taxon>Orchesellinae</taxon>
        <taxon>Orchesella</taxon>
    </lineage>
</organism>
<dbReference type="PANTHER" id="PTHR12982">
    <property type="entry name" value="PHOSPHATIDYLINOSITOL GLYCAN, CLASS C"/>
    <property type="match status" value="1"/>
</dbReference>
<protein>
    <recommendedName>
        <fullName evidence="11">Phosphatidylinositol N-acetylglucosaminyltransferase subunit C</fullName>
    </recommendedName>
</protein>
<comment type="subcellular location">
    <subcellularLocation>
        <location evidence="1">Membrane</location>
        <topology evidence="1">Multi-pass membrane protein</topology>
    </subcellularLocation>
</comment>
<evidence type="ECO:0000256" key="2">
    <source>
        <dbReference type="ARBA" id="ARBA00004687"/>
    </source>
</evidence>
<keyword evidence="4" id="KW-0337">GPI-anchor biosynthesis</keyword>
<name>A0ABP1PU72_9HEXA</name>
<feature type="transmembrane region" description="Helical" evidence="8">
    <location>
        <begin position="257"/>
        <end position="280"/>
    </location>
</feature>
<feature type="transmembrane region" description="Helical" evidence="8">
    <location>
        <begin position="94"/>
        <end position="115"/>
    </location>
</feature>
<evidence type="ECO:0008006" key="11">
    <source>
        <dbReference type="Google" id="ProtNLM"/>
    </source>
</evidence>